<evidence type="ECO:0000256" key="4">
    <source>
        <dbReference type="SAM" id="MobiDB-lite"/>
    </source>
</evidence>
<name>A0A3N4KPE7_9PEZI</name>
<evidence type="ECO:0000313" key="6">
    <source>
        <dbReference type="EMBL" id="RPB12474.1"/>
    </source>
</evidence>
<keyword evidence="1" id="KW-0346">Stress response</keyword>
<dbReference type="InterPro" id="IPR008978">
    <property type="entry name" value="HSP20-like_chaperone"/>
</dbReference>
<dbReference type="PANTHER" id="PTHR11527">
    <property type="entry name" value="HEAT-SHOCK PROTEIN 20 FAMILY MEMBER"/>
    <property type="match status" value="1"/>
</dbReference>
<proteinExistence type="inferred from homology"/>
<accession>A0A3N4KPE7</accession>
<dbReference type="OrthoDB" id="1431247at2759"/>
<dbReference type="FunCoup" id="A0A3N4KPE7">
    <property type="interactions" value="1007"/>
</dbReference>
<gene>
    <name evidence="6" type="ORF">P167DRAFT_574167</name>
</gene>
<dbReference type="EMBL" id="ML119128">
    <property type="protein sequence ID" value="RPB12474.1"/>
    <property type="molecule type" value="Genomic_DNA"/>
</dbReference>
<evidence type="ECO:0000256" key="3">
    <source>
        <dbReference type="RuleBase" id="RU003616"/>
    </source>
</evidence>
<organism evidence="6 7">
    <name type="scientific">Morchella conica CCBAS932</name>
    <dbReference type="NCBI Taxonomy" id="1392247"/>
    <lineage>
        <taxon>Eukaryota</taxon>
        <taxon>Fungi</taxon>
        <taxon>Dikarya</taxon>
        <taxon>Ascomycota</taxon>
        <taxon>Pezizomycotina</taxon>
        <taxon>Pezizomycetes</taxon>
        <taxon>Pezizales</taxon>
        <taxon>Morchellaceae</taxon>
        <taxon>Morchella</taxon>
    </lineage>
</organism>
<dbReference type="Pfam" id="PF00011">
    <property type="entry name" value="HSP20"/>
    <property type="match status" value="1"/>
</dbReference>
<reference evidence="6 7" key="1">
    <citation type="journal article" date="2018" name="Nat. Ecol. Evol.">
        <title>Pezizomycetes genomes reveal the molecular basis of ectomycorrhizal truffle lifestyle.</title>
        <authorList>
            <person name="Murat C."/>
            <person name="Payen T."/>
            <person name="Noel B."/>
            <person name="Kuo A."/>
            <person name="Morin E."/>
            <person name="Chen J."/>
            <person name="Kohler A."/>
            <person name="Krizsan K."/>
            <person name="Balestrini R."/>
            <person name="Da Silva C."/>
            <person name="Montanini B."/>
            <person name="Hainaut M."/>
            <person name="Levati E."/>
            <person name="Barry K.W."/>
            <person name="Belfiori B."/>
            <person name="Cichocki N."/>
            <person name="Clum A."/>
            <person name="Dockter R.B."/>
            <person name="Fauchery L."/>
            <person name="Guy J."/>
            <person name="Iotti M."/>
            <person name="Le Tacon F."/>
            <person name="Lindquist E.A."/>
            <person name="Lipzen A."/>
            <person name="Malagnac F."/>
            <person name="Mello A."/>
            <person name="Molinier V."/>
            <person name="Miyauchi S."/>
            <person name="Poulain J."/>
            <person name="Riccioni C."/>
            <person name="Rubini A."/>
            <person name="Sitrit Y."/>
            <person name="Splivallo R."/>
            <person name="Traeger S."/>
            <person name="Wang M."/>
            <person name="Zifcakova L."/>
            <person name="Wipf D."/>
            <person name="Zambonelli A."/>
            <person name="Paolocci F."/>
            <person name="Nowrousian M."/>
            <person name="Ottonello S."/>
            <person name="Baldrian P."/>
            <person name="Spatafora J.W."/>
            <person name="Henrissat B."/>
            <person name="Nagy L.G."/>
            <person name="Aury J.M."/>
            <person name="Wincker P."/>
            <person name="Grigoriev I.V."/>
            <person name="Bonfante P."/>
            <person name="Martin F.M."/>
        </authorList>
    </citation>
    <scope>NUCLEOTIDE SEQUENCE [LARGE SCALE GENOMIC DNA]</scope>
    <source>
        <strain evidence="6 7">CCBAS932</strain>
    </source>
</reference>
<dbReference type="PROSITE" id="PS01031">
    <property type="entry name" value="SHSP"/>
    <property type="match status" value="1"/>
</dbReference>
<dbReference type="Proteomes" id="UP000277580">
    <property type="component" value="Unassembled WGS sequence"/>
</dbReference>
<dbReference type="InParanoid" id="A0A3N4KPE7"/>
<evidence type="ECO:0000313" key="7">
    <source>
        <dbReference type="Proteomes" id="UP000277580"/>
    </source>
</evidence>
<protein>
    <submittedName>
        <fullName evidence="6">HSP20-like chaperone</fullName>
    </submittedName>
</protein>
<dbReference type="STRING" id="1392247.A0A3N4KPE7"/>
<dbReference type="AlphaFoldDB" id="A0A3N4KPE7"/>
<dbReference type="SUPFAM" id="SSF49764">
    <property type="entry name" value="HSP20-like chaperones"/>
    <property type="match status" value="1"/>
</dbReference>
<keyword evidence="7" id="KW-1185">Reference proteome</keyword>
<dbReference type="CDD" id="cd06464">
    <property type="entry name" value="ACD_sHsps-like"/>
    <property type="match status" value="1"/>
</dbReference>
<feature type="region of interest" description="Disordered" evidence="4">
    <location>
        <begin position="84"/>
        <end position="113"/>
    </location>
</feature>
<evidence type="ECO:0000256" key="1">
    <source>
        <dbReference type="ARBA" id="ARBA00023016"/>
    </source>
</evidence>
<feature type="domain" description="SHSP" evidence="5">
    <location>
        <begin position="35"/>
        <end position="176"/>
    </location>
</feature>
<dbReference type="InterPro" id="IPR002068">
    <property type="entry name" value="A-crystallin/Hsp20_dom"/>
</dbReference>
<sequence length="176" mass="20157">MSFQPRDYQNLFRMLGDPSLYQKYQIPSNTQPTHRQPTGFSPNFDVYETPNEYVLEGELPGLCDKSKVQIEFTDAQTLLVRGHIERSHEQDAQRRKSLKPTVEDEGEATKKELARTKEADKTKYWVSERNVGEFQRSFSFPGAVDLDLVKASLEHGILKIVVPKKVQAGSRKIEIS</sequence>
<evidence type="ECO:0000259" key="5">
    <source>
        <dbReference type="PROSITE" id="PS01031"/>
    </source>
</evidence>
<dbReference type="Gene3D" id="2.60.40.790">
    <property type="match status" value="1"/>
</dbReference>
<feature type="compositionally biased region" description="Basic and acidic residues" evidence="4">
    <location>
        <begin position="84"/>
        <end position="94"/>
    </location>
</feature>
<evidence type="ECO:0000256" key="2">
    <source>
        <dbReference type="PROSITE-ProRule" id="PRU00285"/>
    </source>
</evidence>
<comment type="similarity">
    <text evidence="2 3">Belongs to the small heat shock protein (HSP20) family.</text>
</comment>
<dbReference type="InterPro" id="IPR031107">
    <property type="entry name" value="Small_HSP"/>
</dbReference>